<dbReference type="AlphaFoldDB" id="G4TIM6"/>
<proteinExistence type="predicted"/>
<accession>G4TIM6</accession>
<dbReference type="HOGENOM" id="CLU_1826012_0_0_1"/>
<sequence length="141" mass="15825">MLSAVASSLSSQLEFLPSPRIAARALGQARWSDYPSYSLAPSSSRDLTYFEYQRNSTDLDVAINIPRWHRLENGIQHPGAPARYALALTLLRRFEQNGGLKDLEGALKNAQLAYDAVSKREQGEFEWFHRACRGHSRSDAS</sequence>
<organism evidence="1 2">
    <name type="scientific">Serendipita indica (strain DSM 11827)</name>
    <name type="common">Root endophyte fungus</name>
    <name type="synonym">Piriformospora indica</name>
    <dbReference type="NCBI Taxonomy" id="1109443"/>
    <lineage>
        <taxon>Eukaryota</taxon>
        <taxon>Fungi</taxon>
        <taxon>Dikarya</taxon>
        <taxon>Basidiomycota</taxon>
        <taxon>Agaricomycotina</taxon>
        <taxon>Agaricomycetes</taxon>
        <taxon>Sebacinales</taxon>
        <taxon>Serendipitaceae</taxon>
        <taxon>Serendipita</taxon>
    </lineage>
</organism>
<evidence type="ECO:0000313" key="1">
    <source>
        <dbReference type="EMBL" id="CCA71169.1"/>
    </source>
</evidence>
<dbReference type="EMBL" id="CAFZ01000108">
    <property type="protein sequence ID" value="CCA71169.1"/>
    <property type="molecule type" value="Genomic_DNA"/>
</dbReference>
<gene>
    <name evidence="1" type="ORF">PIIN_05105</name>
</gene>
<dbReference type="Proteomes" id="UP000007148">
    <property type="component" value="Unassembled WGS sequence"/>
</dbReference>
<protein>
    <submittedName>
        <fullName evidence="1">Uncharacterized protein</fullName>
    </submittedName>
</protein>
<reference evidence="1 2" key="1">
    <citation type="journal article" date="2011" name="PLoS Pathog.">
        <title>Endophytic Life Strategies Decoded by Genome and Transcriptome Analyses of the Mutualistic Root Symbiont Piriformospora indica.</title>
        <authorList>
            <person name="Zuccaro A."/>
            <person name="Lahrmann U."/>
            <person name="Guldener U."/>
            <person name="Langen G."/>
            <person name="Pfiffi S."/>
            <person name="Biedenkopf D."/>
            <person name="Wong P."/>
            <person name="Samans B."/>
            <person name="Grimm C."/>
            <person name="Basiewicz M."/>
            <person name="Murat C."/>
            <person name="Martin F."/>
            <person name="Kogel K.H."/>
        </authorList>
    </citation>
    <scope>NUCLEOTIDE SEQUENCE [LARGE SCALE GENOMIC DNA]</scope>
    <source>
        <strain evidence="1 2">DSM 11827</strain>
    </source>
</reference>
<comment type="caution">
    <text evidence="1">The sequence shown here is derived from an EMBL/GenBank/DDBJ whole genome shotgun (WGS) entry which is preliminary data.</text>
</comment>
<dbReference type="InParanoid" id="G4TIM6"/>
<name>G4TIM6_SERID</name>
<keyword evidence="2" id="KW-1185">Reference proteome</keyword>
<evidence type="ECO:0000313" key="2">
    <source>
        <dbReference type="Proteomes" id="UP000007148"/>
    </source>
</evidence>